<dbReference type="SMART" id="SM00904">
    <property type="entry name" value="Flavokinase"/>
    <property type="match status" value="1"/>
</dbReference>
<evidence type="ECO:0000256" key="13">
    <source>
        <dbReference type="ARBA" id="ARBA00047880"/>
    </source>
</evidence>
<keyword evidence="11 15" id="KW-0067">ATP-binding</keyword>
<comment type="similarity">
    <text evidence="15">Belongs to the ribF family.</text>
</comment>
<dbReference type="FunFam" id="3.40.50.620:FF:000021">
    <property type="entry name" value="Riboflavin biosynthesis protein"/>
    <property type="match status" value="1"/>
</dbReference>
<evidence type="ECO:0000256" key="9">
    <source>
        <dbReference type="ARBA" id="ARBA00022777"/>
    </source>
</evidence>
<dbReference type="OrthoDB" id="9803667at2"/>
<proteinExistence type="inferred from homology"/>
<dbReference type="Pfam" id="PF06574">
    <property type="entry name" value="FAD_syn"/>
    <property type="match status" value="1"/>
</dbReference>
<evidence type="ECO:0000256" key="1">
    <source>
        <dbReference type="ARBA" id="ARBA00002121"/>
    </source>
</evidence>
<keyword evidence="12" id="KW-0511">Multifunctional enzyme</keyword>
<dbReference type="GO" id="GO:0009231">
    <property type="term" value="P:riboflavin biosynthetic process"/>
    <property type="evidence" value="ECO:0007669"/>
    <property type="project" value="InterPro"/>
</dbReference>
<evidence type="ECO:0000313" key="17">
    <source>
        <dbReference type="EMBL" id="QEC68096.1"/>
    </source>
</evidence>
<dbReference type="InterPro" id="IPR004821">
    <property type="entry name" value="Cyt_trans-like"/>
</dbReference>
<protein>
    <recommendedName>
        <fullName evidence="15">Riboflavin biosynthesis protein</fullName>
    </recommendedName>
    <domain>
        <recommendedName>
            <fullName evidence="15">Riboflavin kinase</fullName>
            <ecNumber evidence="15">2.7.1.26</ecNumber>
        </recommendedName>
        <alternativeName>
            <fullName evidence="15">Flavokinase</fullName>
        </alternativeName>
    </domain>
    <domain>
        <recommendedName>
            <fullName evidence="15">FMN adenylyltransferase</fullName>
            <ecNumber evidence="15">2.7.7.2</ecNumber>
        </recommendedName>
        <alternativeName>
            <fullName evidence="15">FAD pyrophosphorylase</fullName>
        </alternativeName>
        <alternativeName>
            <fullName evidence="15">FAD synthase</fullName>
        </alternativeName>
    </domain>
</protein>
<dbReference type="EC" id="2.7.7.2" evidence="15"/>
<evidence type="ECO:0000256" key="8">
    <source>
        <dbReference type="ARBA" id="ARBA00022741"/>
    </source>
</evidence>
<keyword evidence="5 15" id="KW-0288">FMN</keyword>
<evidence type="ECO:0000256" key="4">
    <source>
        <dbReference type="ARBA" id="ARBA00022630"/>
    </source>
</evidence>
<evidence type="ECO:0000256" key="10">
    <source>
        <dbReference type="ARBA" id="ARBA00022827"/>
    </source>
</evidence>
<accession>A0A5B8VBN6</accession>
<dbReference type="PIRSF" id="PIRSF004491">
    <property type="entry name" value="FAD_Synth"/>
    <property type="match status" value="1"/>
</dbReference>
<dbReference type="GO" id="GO:0005524">
    <property type="term" value="F:ATP binding"/>
    <property type="evidence" value="ECO:0007669"/>
    <property type="project" value="UniProtKB-UniRule"/>
</dbReference>
<dbReference type="NCBIfam" id="NF004162">
    <property type="entry name" value="PRK05627.1-5"/>
    <property type="match status" value="1"/>
</dbReference>
<dbReference type="AlphaFoldDB" id="A0A5B8VBN6"/>
<dbReference type="SUPFAM" id="SSF82114">
    <property type="entry name" value="Riboflavin kinase-like"/>
    <property type="match status" value="1"/>
</dbReference>
<evidence type="ECO:0000256" key="3">
    <source>
        <dbReference type="ARBA" id="ARBA00005201"/>
    </source>
</evidence>
<feature type="domain" description="Riboflavin kinase" evidence="16">
    <location>
        <begin position="181"/>
        <end position="305"/>
    </location>
</feature>
<comment type="catalytic activity">
    <reaction evidence="14 15">
        <text>FMN + ATP + H(+) = FAD + diphosphate</text>
        <dbReference type="Rhea" id="RHEA:17237"/>
        <dbReference type="ChEBI" id="CHEBI:15378"/>
        <dbReference type="ChEBI" id="CHEBI:30616"/>
        <dbReference type="ChEBI" id="CHEBI:33019"/>
        <dbReference type="ChEBI" id="CHEBI:57692"/>
        <dbReference type="ChEBI" id="CHEBI:58210"/>
        <dbReference type="EC" id="2.7.7.2"/>
    </reaction>
</comment>
<dbReference type="FunFam" id="2.40.30.30:FF:000003">
    <property type="entry name" value="Riboflavin biosynthesis protein"/>
    <property type="match status" value="1"/>
</dbReference>
<dbReference type="InterPro" id="IPR015865">
    <property type="entry name" value="Riboflavin_kinase_bac/euk"/>
</dbReference>
<gene>
    <name evidence="17" type="ORF">FRZ67_12580</name>
</gene>
<evidence type="ECO:0000256" key="2">
    <source>
        <dbReference type="ARBA" id="ARBA00004726"/>
    </source>
</evidence>
<keyword evidence="18" id="KW-1185">Reference proteome</keyword>
<dbReference type="GO" id="GO:0009398">
    <property type="term" value="P:FMN biosynthetic process"/>
    <property type="evidence" value="ECO:0007669"/>
    <property type="project" value="UniProtKB-UniRule"/>
</dbReference>
<keyword evidence="8 15" id="KW-0547">Nucleotide-binding</keyword>
<dbReference type="Gene3D" id="2.40.30.30">
    <property type="entry name" value="Riboflavin kinase-like"/>
    <property type="match status" value="1"/>
</dbReference>
<dbReference type="Proteomes" id="UP000321533">
    <property type="component" value="Chromosome"/>
</dbReference>
<evidence type="ECO:0000313" key="18">
    <source>
        <dbReference type="Proteomes" id="UP000321533"/>
    </source>
</evidence>
<keyword evidence="6 15" id="KW-0808">Transferase</keyword>
<organism evidence="17 18">
    <name type="scientific">Panacibacter ginsenosidivorans</name>
    <dbReference type="NCBI Taxonomy" id="1813871"/>
    <lineage>
        <taxon>Bacteria</taxon>
        <taxon>Pseudomonadati</taxon>
        <taxon>Bacteroidota</taxon>
        <taxon>Chitinophagia</taxon>
        <taxon>Chitinophagales</taxon>
        <taxon>Chitinophagaceae</taxon>
        <taxon>Panacibacter</taxon>
    </lineage>
</organism>
<dbReference type="EMBL" id="CP042435">
    <property type="protein sequence ID" value="QEC68096.1"/>
    <property type="molecule type" value="Genomic_DNA"/>
</dbReference>
<name>A0A5B8VBN6_9BACT</name>
<dbReference type="KEGG" id="pgin:FRZ67_12580"/>
<comment type="function">
    <text evidence="1">Catalyzes the phosphorylation of riboflavin to FMN followed by the adenylation of FMN to FAD.</text>
</comment>
<keyword evidence="7 15" id="KW-0548">Nucleotidyltransferase</keyword>
<sequence length="305" mass="34489">MQVHSNINMLPVFRNAVVTIGTFDGVHTGHQQIIAQLKQEAAEIGGETVIITFHPHPRKVVMHKEVFILNTLAEKIELLQEKAIDHLVVVPFNEHFAQQTAKEYVEHFLFERFHPHTVIIGYDHRFGQGRKGDYHLLEEFGGKLGFIVKEIPEHVLNNIAVSSTKIREALLNSDVTTANNYLGYDYFFEGTVIEGNKLGRTLGYPTANLQIETTEKLIPGNGVYAVIAAIEQSSYKAMMNIGVRPTVDGTKRMIEVNIFDFNQDIYGKILRVYIKQYLRGEVKFNGLDALKEQLALDKISALKVL</sequence>
<evidence type="ECO:0000256" key="6">
    <source>
        <dbReference type="ARBA" id="ARBA00022679"/>
    </source>
</evidence>
<dbReference type="InterPro" id="IPR023465">
    <property type="entry name" value="Riboflavin_kinase_dom_sf"/>
</dbReference>
<dbReference type="GO" id="GO:0006747">
    <property type="term" value="P:FAD biosynthetic process"/>
    <property type="evidence" value="ECO:0007669"/>
    <property type="project" value="UniProtKB-UniRule"/>
</dbReference>
<evidence type="ECO:0000256" key="5">
    <source>
        <dbReference type="ARBA" id="ARBA00022643"/>
    </source>
</evidence>
<evidence type="ECO:0000256" key="11">
    <source>
        <dbReference type="ARBA" id="ARBA00022840"/>
    </source>
</evidence>
<comment type="catalytic activity">
    <reaction evidence="13 15">
        <text>riboflavin + ATP = FMN + ADP + H(+)</text>
        <dbReference type="Rhea" id="RHEA:14357"/>
        <dbReference type="ChEBI" id="CHEBI:15378"/>
        <dbReference type="ChEBI" id="CHEBI:30616"/>
        <dbReference type="ChEBI" id="CHEBI:57986"/>
        <dbReference type="ChEBI" id="CHEBI:58210"/>
        <dbReference type="ChEBI" id="CHEBI:456216"/>
        <dbReference type="EC" id="2.7.1.26"/>
    </reaction>
</comment>
<evidence type="ECO:0000259" key="16">
    <source>
        <dbReference type="SMART" id="SM00904"/>
    </source>
</evidence>
<dbReference type="InterPro" id="IPR014729">
    <property type="entry name" value="Rossmann-like_a/b/a_fold"/>
</dbReference>
<dbReference type="InterPro" id="IPR015864">
    <property type="entry name" value="FAD_synthase"/>
</dbReference>
<dbReference type="PANTHER" id="PTHR22749">
    <property type="entry name" value="RIBOFLAVIN KINASE/FMN ADENYLYLTRANSFERASE"/>
    <property type="match status" value="1"/>
</dbReference>
<dbReference type="InterPro" id="IPR002606">
    <property type="entry name" value="Riboflavin_kinase_bac"/>
</dbReference>
<evidence type="ECO:0000256" key="12">
    <source>
        <dbReference type="ARBA" id="ARBA00023268"/>
    </source>
</evidence>
<dbReference type="Pfam" id="PF01687">
    <property type="entry name" value="Flavokinase"/>
    <property type="match status" value="1"/>
</dbReference>
<dbReference type="RefSeq" id="WP_147189903.1">
    <property type="nucleotide sequence ID" value="NZ_CP042435.1"/>
</dbReference>
<dbReference type="Gene3D" id="3.40.50.620">
    <property type="entry name" value="HUPs"/>
    <property type="match status" value="1"/>
</dbReference>
<keyword evidence="4 15" id="KW-0285">Flavoprotein</keyword>
<dbReference type="InterPro" id="IPR023468">
    <property type="entry name" value="Riboflavin_kinase"/>
</dbReference>
<dbReference type="NCBIfam" id="TIGR00083">
    <property type="entry name" value="ribF"/>
    <property type="match status" value="1"/>
</dbReference>
<dbReference type="UniPathway" id="UPA00277">
    <property type="reaction ID" value="UER00407"/>
</dbReference>
<dbReference type="UniPathway" id="UPA00276">
    <property type="reaction ID" value="UER00406"/>
</dbReference>
<dbReference type="EC" id="2.7.1.26" evidence="15"/>
<reference evidence="17 18" key="1">
    <citation type="journal article" date="2016" name="Int. J. Syst. Evol. Microbiol.">
        <title>Panacibacter ginsenosidivorans gen. nov., sp. nov., with ginsenoside converting activity isolated from soil of a ginseng field.</title>
        <authorList>
            <person name="Siddiqi M.Z."/>
            <person name="Muhammad Shafi S."/>
            <person name="Choi K.D."/>
            <person name="Im W.T."/>
        </authorList>
    </citation>
    <scope>NUCLEOTIDE SEQUENCE [LARGE SCALE GENOMIC DNA]</scope>
    <source>
        <strain evidence="17 18">Gsoil1550</strain>
    </source>
</reference>
<dbReference type="NCBIfam" id="NF004160">
    <property type="entry name" value="PRK05627.1-3"/>
    <property type="match status" value="1"/>
</dbReference>
<dbReference type="SUPFAM" id="SSF52374">
    <property type="entry name" value="Nucleotidylyl transferase"/>
    <property type="match status" value="1"/>
</dbReference>
<dbReference type="NCBIfam" id="TIGR00125">
    <property type="entry name" value="cyt_tran_rel"/>
    <property type="match status" value="1"/>
</dbReference>
<dbReference type="CDD" id="cd02064">
    <property type="entry name" value="FAD_synthetase_N"/>
    <property type="match status" value="1"/>
</dbReference>
<dbReference type="GO" id="GO:0008531">
    <property type="term" value="F:riboflavin kinase activity"/>
    <property type="evidence" value="ECO:0007669"/>
    <property type="project" value="UniProtKB-UniRule"/>
</dbReference>
<dbReference type="GO" id="GO:0003919">
    <property type="term" value="F:FMN adenylyltransferase activity"/>
    <property type="evidence" value="ECO:0007669"/>
    <property type="project" value="UniProtKB-UniRule"/>
</dbReference>
<dbReference type="PANTHER" id="PTHR22749:SF6">
    <property type="entry name" value="RIBOFLAVIN KINASE"/>
    <property type="match status" value="1"/>
</dbReference>
<evidence type="ECO:0000256" key="14">
    <source>
        <dbReference type="ARBA" id="ARBA00049494"/>
    </source>
</evidence>
<comment type="pathway">
    <text evidence="3 15">Cofactor biosynthesis; FMN biosynthesis; FMN from riboflavin (ATP route): step 1/1.</text>
</comment>
<comment type="pathway">
    <text evidence="2 15">Cofactor biosynthesis; FAD biosynthesis; FAD from FMN: step 1/1.</text>
</comment>
<evidence type="ECO:0000256" key="15">
    <source>
        <dbReference type="PIRNR" id="PIRNR004491"/>
    </source>
</evidence>
<evidence type="ECO:0000256" key="7">
    <source>
        <dbReference type="ARBA" id="ARBA00022695"/>
    </source>
</evidence>
<keyword evidence="9 15" id="KW-0418">Kinase</keyword>
<keyword evidence="10 15" id="KW-0274">FAD</keyword>